<dbReference type="WBParaSite" id="TCONS_00006333.p1">
    <property type="protein sequence ID" value="TCONS_00006333.p1"/>
    <property type="gene ID" value="XLOC_004488"/>
</dbReference>
<dbReference type="AlphaFoldDB" id="A0A0K0DXC8"/>
<evidence type="ECO:0000256" key="2">
    <source>
        <dbReference type="SAM" id="Phobius"/>
    </source>
</evidence>
<name>A0A0K0DXC8_STRER</name>
<evidence type="ECO:0000256" key="1">
    <source>
        <dbReference type="SAM" id="MobiDB-lite"/>
    </source>
</evidence>
<keyword evidence="3" id="KW-1185">Reference proteome</keyword>
<feature type="region of interest" description="Disordered" evidence="1">
    <location>
        <begin position="96"/>
        <end position="117"/>
    </location>
</feature>
<evidence type="ECO:0000313" key="4">
    <source>
        <dbReference type="WBParaSite" id="SSTP_0000189300.1"/>
    </source>
</evidence>
<keyword evidence="2" id="KW-0812">Transmembrane</keyword>
<protein>
    <submittedName>
        <fullName evidence="4">Plasmodium vivax Vir protein</fullName>
    </submittedName>
</protein>
<proteinExistence type="predicted"/>
<accession>A0A0K0DXC8</accession>
<dbReference type="Proteomes" id="UP000035681">
    <property type="component" value="Unplaced"/>
</dbReference>
<dbReference type="WBParaSite" id="SSTP_0000189300.1">
    <property type="protein sequence ID" value="SSTP_0000189300.1"/>
    <property type="gene ID" value="SSTP_0000189300"/>
</dbReference>
<reference evidence="4" key="1">
    <citation type="submission" date="2015-08" db="UniProtKB">
        <authorList>
            <consortium name="WormBaseParasite"/>
        </authorList>
    </citation>
    <scope>IDENTIFICATION</scope>
</reference>
<evidence type="ECO:0000313" key="3">
    <source>
        <dbReference type="Proteomes" id="UP000035681"/>
    </source>
</evidence>
<feature type="compositionally biased region" description="Basic and acidic residues" evidence="1">
    <location>
        <begin position="104"/>
        <end position="117"/>
    </location>
</feature>
<feature type="transmembrane region" description="Helical" evidence="2">
    <location>
        <begin position="6"/>
        <end position="24"/>
    </location>
</feature>
<sequence>MSIAFKGIEIVFGGVCIFLFYLYFSSIYCKDKKKEPKSKKTTPNNSEKNSLMEMQIPEYNIIRKLPISDTTCTENEFPVENGDSTYRCVESLPVDDENSQKISTRKDLLEKTPVQEH</sequence>
<keyword evidence="2" id="KW-0472">Membrane</keyword>
<keyword evidence="2" id="KW-1133">Transmembrane helix</keyword>
<organism evidence="4">
    <name type="scientific">Strongyloides stercoralis</name>
    <name type="common">Threadworm</name>
    <dbReference type="NCBI Taxonomy" id="6248"/>
    <lineage>
        <taxon>Eukaryota</taxon>
        <taxon>Metazoa</taxon>
        <taxon>Ecdysozoa</taxon>
        <taxon>Nematoda</taxon>
        <taxon>Chromadorea</taxon>
        <taxon>Rhabditida</taxon>
        <taxon>Tylenchina</taxon>
        <taxon>Panagrolaimomorpha</taxon>
        <taxon>Strongyloidoidea</taxon>
        <taxon>Strongyloididae</taxon>
        <taxon>Strongyloides</taxon>
    </lineage>
</organism>